<evidence type="ECO:0000256" key="3">
    <source>
        <dbReference type="ARBA" id="ARBA00022475"/>
    </source>
</evidence>
<evidence type="ECO:0000259" key="8">
    <source>
        <dbReference type="Pfam" id="PF00884"/>
    </source>
</evidence>
<keyword evidence="3" id="KW-1003">Cell membrane</keyword>
<sequence>MSKRISRVVAYLLSIGLILAIWGSLFFNRPYNPNNIGLYQTGKYGELLLIVFGFMLLGAVDLPINFRQGAKVWLTGYIGLFIVQVIICAINYDQFKMWQLFGMFLPIISGVSPIFTGLVIFFFLKKYFATFLDHFTYQQSGIILTFISFLIWAISGTGIGLASNVFGPLLIIAGVWGMWLKRQEYSLRRAIICFICFIGLSGFIIWSNQTLLLQFPDVQKSMPAGMTFLDYPVSAVMLLSSGLLFYSLKIFVPFIKQFLFNNIFLALIITGSPIFITYFNYLPSGKKVRSIVIFICLLLVVFYSVVIEYGLNKLKLGRKIIQVFDQDNLGKLMVNIWKNVKSYLGRHKLFFWTFLYFIILAWLSIFIVSKQGRIDGLNSQNIFWYILAQRMFVPVLTALFLLALFAIILFITTRYWVSLSLVTVIILGLAIADQIKISLRGEPIYPTELKEALNANTLLGMIDPSIIIATVIGLVIIIGVTIFLEIKFPHRVGSIKSRLIGFILGILLWCTPSQFNNPNTPIYYLSRAFDNNPIYSAPTVDAEINGPLLMLFDYSNVATMDKPAGYSQTAIRKIEQKYQKQAKIINQNRSNKLGNQTMIFNLSESFTDPLNFPTAKLASGVSDPMKYIRTLSETTTSGKMLSGGYGGGTAKMEYESLTGFNIGTLKGQIMPYQQIVPSYPFYPSLGMNYAYSSAIHPFFGTYYSRQSVYKTFGFDKFVFIGSKYKIHHQKKLGKSWYLSDETLYRNAEDQLAEHKGSQFINLISMQNHLPYNNWYSHNEYLNKIKLGLPQTSGIDPQSFATYTKGIQYTDQAVENFIKRIDKINRPIIFVFYGDHYPAIIDQNELNNYPIQLHATNYFIYANKYAREHGAKNKVSNSKYVSTADFIPMALEQGNIKVSPFQALLTQVQKELPAITINYKAGSGIEFVDQNGKEVSEKSLTKKQKQLLHDYELIQYDMSQGNGYTLKANKSFYKSAN</sequence>
<evidence type="ECO:0000256" key="5">
    <source>
        <dbReference type="ARBA" id="ARBA00022989"/>
    </source>
</evidence>
<comment type="caution">
    <text evidence="9">The sequence shown here is derived from an EMBL/GenBank/DDBJ whole genome shotgun (WGS) entry which is preliminary data.</text>
</comment>
<feature type="transmembrane region" description="Helical" evidence="7">
    <location>
        <begin position="98"/>
        <end position="124"/>
    </location>
</feature>
<evidence type="ECO:0000256" key="7">
    <source>
        <dbReference type="SAM" id="Phobius"/>
    </source>
</evidence>
<feature type="transmembrane region" description="Helical" evidence="7">
    <location>
        <begin position="73"/>
        <end position="92"/>
    </location>
</feature>
<feature type="transmembrane region" description="Helical" evidence="7">
    <location>
        <begin position="349"/>
        <end position="370"/>
    </location>
</feature>
<feature type="transmembrane region" description="Helical" evidence="7">
    <location>
        <begin position="498"/>
        <end position="515"/>
    </location>
</feature>
<proteinExistence type="predicted"/>
<evidence type="ECO:0000256" key="4">
    <source>
        <dbReference type="ARBA" id="ARBA00022692"/>
    </source>
</evidence>
<comment type="pathway">
    <text evidence="2">Cell wall biogenesis; lipoteichoic acid biosynthesis.</text>
</comment>
<feature type="transmembrane region" description="Helical" evidence="7">
    <location>
        <begin position="258"/>
        <end position="279"/>
    </location>
</feature>
<dbReference type="PANTHER" id="PTHR47371:SF3">
    <property type="entry name" value="PHOSPHOGLYCEROL TRANSFERASE I"/>
    <property type="match status" value="1"/>
</dbReference>
<feature type="transmembrane region" description="Helical" evidence="7">
    <location>
        <begin position="161"/>
        <end position="179"/>
    </location>
</feature>
<evidence type="ECO:0000256" key="6">
    <source>
        <dbReference type="ARBA" id="ARBA00023136"/>
    </source>
</evidence>
<evidence type="ECO:0000256" key="1">
    <source>
        <dbReference type="ARBA" id="ARBA00004651"/>
    </source>
</evidence>
<organism evidence="9 10">
    <name type="scientific">Lactobacillus rodentium</name>
    <dbReference type="NCBI Taxonomy" id="947835"/>
    <lineage>
        <taxon>Bacteria</taxon>
        <taxon>Bacillati</taxon>
        <taxon>Bacillota</taxon>
        <taxon>Bacilli</taxon>
        <taxon>Lactobacillales</taxon>
        <taxon>Lactobacillaceae</taxon>
        <taxon>Lactobacillus</taxon>
    </lineage>
</organism>
<evidence type="ECO:0000256" key="2">
    <source>
        <dbReference type="ARBA" id="ARBA00004936"/>
    </source>
</evidence>
<feature type="transmembrane region" description="Helical" evidence="7">
    <location>
        <begin position="47"/>
        <end position="66"/>
    </location>
</feature>
<keyword evidence="4 7" id="KW-0812">Transmembrane</keyword>
<dbReference type="CDD" id="cd16015">
    <property type="entry name" value="LTA_synthase"/>
    <property type="match status" value="1"/>
</dbReference>
<feature type="transmembrane region" description="Helical" evidence="7">
    <location>
        <begin position="191"/>
        <end position="208"/>
    </location>
</feature>
<dbReference type="PANTHER" id="PTHR47371">
    <property type="entry name" value="LIPOTEICHOIC ACID SYNTHASE"/>
    <property type="match status" value="1"/>
</dbReference>
<dbReference type="OrthoDB" id="243547at2"/>
<feature type="transmembrane region" description="Helical" evidence="7">
    <location>
        <begin position="228"/>
        <end position="246"/>
    </location>
</feature>
<dbReference type="Pfam" id="PF00884">
    <property type="entry name" value="Sulfatase"/>
    <property type="match status" value="1"/>
</dbReference>
<dbReference type="GO" id="GO:0005886">
    <property type="term" value="C:plasma membrane"/>
    <property type="evidence" value="ECO:0007669"/>
    <property type="project" value="UniProtKB-SubCell"/>
</dbReference>
<dbReference type="RefSeq" id="WP_117118742.1">
    <property type="nucleotide sequence ID" value="NZ_BFBY01000013.1"/>
</dbReference>
<dbReference type="GO" id="GO:0016740">
    <property type="term" value="F:transferase activity"/>
    <property type="evidence" value="ECO:0007669"/>
    <property type="project" value="UniProtKB-KW"/>
</dbReference>
<dbReference type="AlphaFoldDB" id="A0A2Z6T7G8"/>
<keyword evidence="5 7" id="KW-1133">Transmembrane helix</keyword>
<feature type="domain" description="Sulfatase N-terminal" evidence="8">
    <location>
        <begin position="597"/>
        <end position="892"/>
    </location>
</feature>
<feature type="transmembrane region" description="Helical" evidence="7">
    <location>
        <begin position="136"/>
        <end position="155"/>
    </location>
</feature>
<feature type="transmembrane region" description="Helical" evidence="7">
    <location>
        <begin position="466"/>
        <end position="486"/>
    </location>
</feature>
<dbReference type="Gene3D" id="3.40.720.10">
    <property type="entry name" value="Alkaline Phosphatase, subunit A"/>
    <property type="match status" value="1"/>
</dbReference>
<feature type="transmembrane region" description="Helical" evidence="7">
    <location>
        <begin position="9"/>
        <end position="27"/>
    </location>
</feature>
<evidence type="ECO:0000313" key="9">
    <source>
        <dbReference type="EMBL" id="GBG05414.1"/>
    </source>
</evidence>
<dbReference type="EMBL" id="BFBY01000013">
    <property type="protein sequence ID" value="GBG05414.1"/>
    <property type="molecule type" value="Genomic_DNA"/>
</dbReference>
<gene>
    <name evidence="9" type="ORF">LrDSM24759_13280</name>
</gene>
<protein>
    <submittedName>
        <fullName evidence="9">Phosphoglycerol transferase</fullName>
    </submittedName>
</protein>
<feature type="transmembrane region" description="Helical" evidence="7">
    <location>
        <begin position="415"/>
        <end position="432"/>
    </location>
</feature>
<comment type="subcellular location">
    <subcellularLocation>
        <location evidence="1">Cell membrane</location>
        <topology evidence="1">Multi-pass membrane protein</topology>
    </subcellularLocation>
</comment>
<keyword evidence="9" id="KW-0808">Transferase</keyword>
<dbReference type="InterPro" id="IPR000917">
    <property type="entry name" value="Sulfatase_N"/>
</dbReference>
<dbReference type="Proteomes" id="UP000257317">
    <property type="component" value="Unassembled WGS sequence"/>
</dbReference>
<evidence type="ECO:0000313" key="10">
    <source>
        <dbReference type="Proteomes" id="UP000257317"/>
    </source>
</evidence>
<dbReference type="InterPro" id="IPR017850">
    <property type="entry name" value="Alkaline_phosphatase_core_sf"/>
</dbReference>
<reference evidence="10" key="1">
    <citation type="submission" date="2018-03" db="EMBL/GenBank/DDBJ databases">
        <title>New taxa in the Lactobacillus gasseri group.</title>
        <authorList>
            <person name="Tanizawa Y."/>
            <person name="Tohno M."/>
            <person name="Endo A."/>
            <person name="Arita M."/>
        </authorList>
    </citation>
    <scope>NUCLEOTIDE SEQUENCE [LARGE SCALE GENOMIC DNA]</scope>
    <source>
        <strain evidence="10">DSM 24759</strain>
    </source>
</reference>
<name>A0A2Z6T7G8_9LACO</name>
<keyword evidence="10" id="KW-1185">Reference proteome</keyword>
<keyword evidence="6 7" id="KW-0472">Membrane</keyword>
<feature type="transmembrane region" description="Helical" evidence="7">
    <location>
        <begin position="382"/>
        <end position="408"/>
    </location>
</feature>
<dbReference type="SUPFAM" id="SSF53649">
    <property type="entry name" value="Alkaline phosphatase-like"/>
    <property type="match status" value="1"/>
</dbReference>
<dbReference type="InterPro" id="IPR050448">
    <property type="entry name" value="OpgB/LTA_synthase_biosynth"/>
</dbReference>
<accession>A0A2Z6T7G8</accession>
<feature type="transmembrane region" description="Helical" evidence="7">
    <location>
        <begin position="291"/>
        <end position="311"/>
    </location>
</feature>